<dbReference type="PANTHER" id="PTHR45947">
    <property type="entry name" value="SULFOQUINOVOSYL TRANSFERASE SQD2"/>
    <property type="match status" value="1"/>
</dbReference>
<dbReference type="Pfam" id="PF00534">
    <property type="entry name" value="Glycos_transf_1"/>
    <property type="match status" value="1"/>
</dbReference>
<dbReference type="CDD" id="cd03801">
    <property type="entry name" value="GT4_PimA-like"/>
    <property type="match status" value="1"/>
</dbReference>
<dbReference type="EMBL" id="QQAH01000018">
    <property type="protein sequence ID" value="RDD80304.1"/>
    <property type="molecule type" value="Genomic_DNA"/>
</dbReference>
<evidence type="ECO:0000313" key="5">
    <source>
        <dbReference type="Proteomes" id="UP000253782"/>
    </source>
</evidence>
<keyword evidence="5" id="KW-1185">Reference proteome</keyword>
<feature type="domain" description="Glycosyltransferase subfamily 4-like N-terminal" evidence="3">
    <location>
        <begin position="14"/>
        <end position="161"/>
    </location>
</feature>
<evidence type="ECO:0000259" key="2">
    <source>
        <dbReference type="Pfam" id="PF00534"/>
    </source>
</evidence>
<evidence type="ECO:0000259" key="3">
    <source>
        <dbReference type="Pfam" id="PF13439"/>
    </source>
</evidence>
<keyword evidence="4" id="KW-0808">Transferase</keyword>
<protein>
    <submittedName>
        <fullName evidence="4">Glycosyltransferase family 1 protein</fullName>
    </submittedName>
</protein>
<dbReference type="InterPro" id="IPR001296">
    <property type="entry name" value="Glyco_trans_1"/>
</dbReference>
<feature type="region of interest" description="Disordered" evidence="1">
    <location>
        <begin position="357"/>
        <end position="378"/>
    </location>
</feature>
<dbReference type="Gene3D" id="3.40.50.2000">
    <property type="entry name" value="Glycogen Phosphorylase B"/>
    <property type="match status" value="2"/>
</dbReference>
<organism evidence="4 5">
    <name type="scientific">Dyella tabacisoli</name>
    <dbReference type="NCBI Taxonomy" id="2282381"/>
    <lineage>
        <taxon>Bacteria</taxon>
        <taxon>Pseudomonadati</taxon>
        <taxon>Pseudomonadota</taxon>
        <taxon>Gammaproteobacteria</taxon>
        <taxon>Lysobacterales</taxon>
        <taxon>Rhodanobacteraceae</taxon>
        <taxon>Dyella</taxon>
    </lineage>
</organism>
<evidence type="ECO:0000313" key="4">
    <source>
        <dbReference type="EMBL" id="RDD80304.1"/>
    </source>
</evidence>
<comment type="caution">
    <text evidence="4">The sequence shown here is derived from an EMBL/GenBank/DDBJ whole genome shotgun (WGS) entry which is preliminary data.</text>
</comment>
<dbReference type="Pfam" id="PF13439">
    <property type="entry name" value="Glyco_transf_4"/>
    <property type="match status" value="1"/>
</dbReference>
<reference evidence="4 5" key="1">
    <citation type="submission" date="2018-07" db="EMBL/GenBank/DDBJ databases">
        <title>Dyella tabacisoli L4-6T, whole genome shotgun sequence.</title>
        <authorList>
            <person name="Zhou X.-K."/>
            <person name="Li W.-J."/>
            <person name="Duan Y.-Q."/>
        </authorList>
    </citation>
    <scope>NUCLEOTIDE SEQUENCE [LARGE SCALE GENOMIC DNA]</scope>
    <source>
        <strain evidence="4 5">L4-6</strain>
    </source>
</reference>
<evidence type="ECO:0000256" key="1">
    <source>
        <dbReference type="SAM" id="MobiDB-lite"/>
    </source>
</evidence>
<dbReference type="OrthoDB" id="5290958at2"/>
<name>A0A369UHS6_9GAMM</name>
<accession>A0A369UHS6</accession>
<gene>
    <name evidence="4" type="ORF">DVJ77_17790</name>
</gene>
<sequence>MKFLFVGTNPEHTGAATHFIALIQAVAEAGHQVSVVAYPDGLIARGLAHTNARLYPAKFRNVFDLRGYAATFKAARQLKPDMLVGNFGKEYWPLILMGRLLRVPVTLFRHRTPPMSRLSGYLLPRLAKHFFAVSQHARQAYLDCGIPGDLVQVLYNPVNMAQCRPDPQQRREILDSLGLGDDAIVLGYAGRIHGSKGIFTLLEAAEQAMASEPQLHCLWLGHGPSSQELHERITAGAFAERHHVLGWINDVHPYYTALSMLAFPSIATETFGRVSVEAQASGVPVLGSDIGGIPETLSPNVTGLLLPPNDVGAWRDAILSMCDPARRMPMAAAARDFVQQHFSTSVIADEFVKLLRDKPPEHSSASHPLQQPRDSSAR</sequence>
<feature type="compositionally biased region" description="Polar residues" evidence="1">
    <location>
        <begin position="363"/>
        <end position="378"/>
    </location>
</feature>
<dbReference type="InterPro" id="IPR028098">
    <property type="entry name" value="Glyco_trans_4-like_N"/>
</dbReference>
<dbReference type="AlphaFoldDB" id="A0A369UHS6"/>
<dbReference type="SUPFAM" id="SSF53756">
    <property type="entry name" value="UDP-Glycosyltransferase/glycogen phosphorylase"/>
    <property type="match status" value="1"/>
</dbReference>
<dbReference type="Proteomes" id="UP000253782">
    <property type="component" value="Unassembled WGS sequence"/>
</dbReference>
<proteinExistence type="predicted"/>
<dbReference type="GO" id="GO:0016758">
    <property type="term" value="F:hexosyltransferase activity"/>
    <property type="evidence" value="ECO:0007669"/>
    <property type="project" value="TreeGrafter"/>
</dbReference>
<feature type="domain" description="Glycosyl transferase family 1" evidence="2">
    <location>
        <begin position="170"/>
        <end position="322"/>
    </location>
</feature>
<dbReference type="PANTHER" id="PTHR45947:SF3">
    <property type="entry name" value="SULFOQUINOVOSYL TRANSFERASE SQD2"/>
    <property type="match status" value="1"/>
</dbReference>
<dbReference type="InterPro" id="IPR050194">
    <property type="entry name" value="Glycosyltransferase_grp1"/>
</dbReference>
<dbReference type="RefSeq" id="WP_114846874.1">
    <property type="nucleotide sequence ID" value="NZ_JBHSPE010000012.1"/>
</dbReference>